<proteinExistence type="predicted"/>
<gene>
    <name evidence="2" type="ORF">Pmar_PMAR007042</name>
</gene>
<sequence>MDSTDAVICEEVLDLLKKTYEMVCGKPTSSLVVPFEVLHLISDEAWHCVVESIKDEVGSSVIASLTAGSGGLALSRRLGILRELLCLVQCHRLIEGRAKRTGELGPPGVVRSLRLPDGSKSASSFTESMDVGTISRHDHLAPATLDLRDALYSEYAVRIDDMLRRFAISVNAMTQSKKFRALPSEERLRILTTCSGLSFRWASIDRIYPYEGIGYTKATLHKIASRKADRPEMPMIVKRASVGKVPNRGGSLDCYSKSAFDASIRQANLDLIRKYEKGGARKGKGKGKGKGHGKGSKGKGKGDDSHSNDNDNRGKGGWGKGKGKGKGFGKGFGKGGKGRDYY</sequence>
<name>C5KZL8_PERM5</name>
<feature type="compositionally biased region" description="Basic residues" evidence="1">
    <location>
        <begin position="280"/>
        <end position="299"/>
    </location>
</feature>
<reference evidence="2 3" key="1">
    <citation type="submission" date="2008-07" db="EMBL/GenBank/DDBJ databases">
        <authorList>
            <person name="El-Sayed N."/>
            <person name="Caler E."/>
            <person name="Inman J."/>
            <person name="Amedeo P."/>
            <person name="Hass B."/>
            <person name="Wortman J."/>
        </authorList>
    </citation>
    <scope>NUCLEOTIDE SEQUENCE [LARGE SCALE GENOMIC DNA]</scope>
    <source>
        <strain evidence="3">ATCC 50983 / TXsc</strain>
    </source>
</reference>
<feature type="compositionally biased region" description="Basic and acidic residues" evidence="1">
    <location>
        <begin position="300"/>
        <end position="314"/>
    </location>
</feature>
<dbReference type="EMBL" id="GG677899">
    <property type="protein sequence ID" value="EER10046.1"/>
    <property type="molecule type" value="Genomic_DNA"/>
</dbReference>
<accession>C5KZL8</accession>
<dbReference type="AlphaFoldDB" id="C5KZL8"/>
<dbReference type="Proteomes" id="UP000007800">
    <property type="component" value="Unassembled WGS sequence"/>
</dbReference>
<organism evidence="3">
    <name type="scientific">Perkinsus marinus (strain ATCC 50983 / TXsc)</name>
    <dbReference type="NCBI Taxonomy" id="423536"/>
    <lineage>
        <taxon>Eukaryota</taxon>
        <taxon>Sar</taxon>
        <taxon>Alveolata</taxon>
        <taxon>Perkinsozoa</taxon>
        <taxon>Perkinsea</taxon>
        <taxon>Perkinsida</taxon>
        <taxon>Perkinsidae</taxon>
        <taxon>Perkinsus</taxon>
    </lineage>
</organism>
<feature type="region of interest" description="Disordered" evidence="1">
    <location>
        <begin position="278"/>
        <end position="342"/>
    </location>
</feature>
<evidence type="ECO:0000256" key="1">
    <source>
        <dbReference type="SAM" id="MobiDB-lite"/>
    </source>
</evidence>
<keyword evidence="3" id="KW-1185">Reference proteome</keyword>
<dbReference type="RefSeq" id="XP_002778251.1">
    <property type="nucleotide sequence ID" value="XM_002778205.1"/>
</dbReference>
<dbReference type="OrthoDB" id="413976at2759"/>
<evidence type="ECO:0000313" key="3">
    <source>
        <dbReference type="Proteomes" id="UP000007800"/>
    </source>
</evidence>
<evidence type="ECO:0000313" key="2">
    <source>
        <dbReference type="EMBL" id="EER10046.1"/>
    </source>
</evidence>
<dbReference type="InParanoid" id="C5KZL8"/>
<protein>
    <submittedName>
        <fullName evidence="2">Uncharacterized protein</fullName>
    </submittedName>
</protein>
<dbReference type="GeneID" id="9038324"/>
<dbReference type="OMA" id="SFRWASI"/>